<dbReference type="eggNOG" id="KOG2563">
    <property type="taxonomic scope" value="Eukaryota"/>
</dbReference>
<evidence type="ECO:0000256" key="5">
    <source>
        <dbReference type="SAM" id="Phobius"/>
    </source>
</evidence>
<keyword evidence="4 5" id="KW-0472">Membrane</keyword>
<dbReference type="SUPFAM" id="SSF103473">
    <property type="entry name" value="MFS general substrate transporter"/>
    <property type="match status" value="1"/>
</dbReference>
<feature type="transmembrane region" description="Helical" evidence="5">
    <location>
        <begin position="175"/>
        <end position="195"/>
    </location>
</feature>
<feature type="transmembrane region" description="Helical" evidence="5">
    <location>
        <begin position="295"/>
        <end position="315"/>
    </location>
</feature>
<keyword evidence="3 5" id="KW-1133">Transmembrane helix</keyword>
<evidence type="ECO:0000256" key="1">
    <source>
        <dbReference type="ARBA" id="ARBA00004141"/>
    </source>
</evidence>
<dbReference type="EMBL" id="KE346361">
    <property type="protein sequence ID" value="KJE90576.1"/>
    <property type="molecule type" value="Genomic_DNA"/>
</dbReference>
<accession>A0A0D2U626</accession>
<dbReference type="InterPro" id="IPR049680">
    <property type="entry name" value="FLVCR1-2_SLC49-like"/>
</dbReference>
<dbReference type="InParanoid" id="A0A0D2U626"/>
<dbReference type="InterPro" id="IPR011701">
    <property type="entry name" value="MFS"/>
</dbReference>
<reference evidence="8" key="1">
    <citation type="submission" date="2011-02" db="EMBL/GenBank/DDBJ databases">
        <title>The Genome Sequence of Capsaspora owczarzaki ATCC 30864.</title>
        <authorList>
            <person name="Russ C."/>
            <person name="Cuomo C."/>
            <person name="Burger G."/>
            <person name="Gray M.W."/>
            <person name="Holland P.W.H."/>
            <person name="King N."/>
            <person name="Lang F.B.F."/>
            <person name="Roger A.J."/>
            <person name="Ruiz-Trillo I."/>
            <person name="Young S.K."/>
            <person name="Zeng Q."/>
            <person name="Gargeya S."/>
            <person name="Alvarado L."/>
            <person name="Berlin A."/>
            <person name="Chapman S.B."/>
            <person name="Chen Z."/>
            <person name="Freedman E."/>
            <person name="Gellesch M."/>
            <person name="Goldberg J."/>
            <person name="Griggs A."/>
            <person name="Gujja S."/>
            <person name="Heilman E."/>
            <person name="Heiman D."/>
            <person name="Howarth C."/>
            <person name="Mehta T."/>
            <person name="Neiman D."/>
            <person name="Pearson M."/>
            <person name="Roberts A."/>
            <person name="Saif S."/>
            <person name="Shea T."/>
            <person name="Shenoy N."/>
            <person name="Sisk P."/>
            <person name="Stolte C."/>
            <person name="Sykes S."/>
            <person name="White J."/>
            <person name="Yandava C."/>
            <person name="Haas B."/>
            <person name="Nusbaum C."/>
            <person name="Birren B."/>
        </authorList>
    </citation>
    <scope>NUCLEOTIDE SEQUENCE</scope>
    <source>
        <strain evidence="8">ATCC 30864</strain>
    </source>
</reference>
<dbReference type="Pfam" id="PF07690">
    <property type="entry name" value="MFS_1"/>
    <property type="match status" value="1"/>
</dbReference>
<keyword evidence="8" id="KW-1185">Reference proteome</keyword>
<dbReference type="GO" id="GO:0022857">
    <property type="term" value="F:transmembrane transporter activity"/>
    <property type="evidence" value="ECO:0007669"/>
    <property type="project" value="InterPro"/>
</dbReference>
<proteinExistence type="predicted"/>
<dbReference type="PROSITE" id="PS50850">
    <property type="entry name" value="MFS"/>
    <property type="match status" value="1"/>
</dbReference>
<dbReference type="PANTHER" id="PTHR10924:SF6">
    <property type="entry name" value="SOLUTE CARRIER FAMILY 49 MEMBER A3"/>
    <property type="match status" value="1"/>
</dbReference>
<dbReference type="AlphaFoldDB" id="A0A0D2U626"/>
<dbReference type="RefSeq" id="XP_004364742.2">
    <property type="nucleotide sequence ID" value="XM_004364685.2"/>
</dbReference>
<keyword evidence="2 5" id="KW-0812">Transmembrane</keyword>
<evidence type="ECO:0000259" key="6">
    <source>
        <dbReference type="PROSITE" id="PS50850"/>
    </source>
</evidence>
<feature type="transmembrane region" description="Helical" evidence="5">
    <location>
        <begin position="133"/>
        <end position="154"/>
    </location>
</feature>
<dbReference type="InterPro" id="IPR036259">
    <property type="entry name" value="MFS_trans_sf"/>
</dbReference>
<feature type="transmembrane region" description="Helical" evidence="5">
    <location>
        <begin position="324"/>
        <end position="342"/>
    </location>
</feature>
<evidence type="ECO:0000256" key="3">
    <source>
        <dbReference type="ARBA" id="ARBA00022989"/>
    </source>
</evidence>
<evidence type="ECO:0000313" key="8">
    <source>
        <dbReference type="Proteomes" id="UP000008743"/>
    </source>
</evidence>
<evidence type="ECO:0000256" key="2">
    <source>
        <dbReference type="ARBA" id="ARBA00022692"/>
    </source>
</evidence>
<dbReference type="Gene3D" id="1.20.1250.20">
    <property type="entry name" value="MFS general substrate transporter like domains"/>
    <property type="match status" value="2"/>
</dbReference>
<dbReference type="CDD" id="cd17399">
    <property type="entry name" value="MFS_MFSD7"/>
    <property type="match status" value="1"/>
</dbReference>
<dbReference type="PANTHER" id="PTHR10924">
    <property type="entry name" value="MAJOR FACILITATOR SUPERFAMILY PROTEIN-RELATED"/>
    <property type="match status" value="1"/>
</dbReference>
<protein>
    <recommendedName>
        <fullName evidence="6">Major facilitator superfamily (MFS) profile domain-containing protein</fullName>
    </recommendedName>
</protein>
<feature type="transmembrane region" description="Helical" evidence="5">
    <location>
        <begin position="102"/>
        <end position="121"/>
    </location>
</feature>
<sequence>MSTHNNYNALENTPSAVSIHQQNGVGAHKVYKRRWLMLTVVCLLNIVNAAQWIQYAPIADTVKRYYDVSSTWVNMLSQIFMILYIPFGFMASWALDTRGLRYACVLGAVLNAVGAFIKYMANFVEITPSADPNIMFAVVMVGQFFAAAAQPFILGAPTMLAAVWFSDSERATANMLASVANPIGIAAANVLSPAIVDTTEPWTINTMHWMMMIPAGIVAVITIVLMRAKPPTPPSLSAATPSDPFFVGLKKVATNKSYLLLLVSFGVGLGIFNALSTLLEQIVHPQGYTDDDAGIFGAALIGAGLVGAGISGPLIDKTKAYRPVLRGCFILATASFVGFALSARPDEYVLVAVTCGLIGFFCFPLLPTCLELAVEVTYPVSEGTSASFMWMAGQALGVVFIFIMDAMRTGAEEDMTNALWFAVGVVGATLIPVFLFKGEYRRLNMERETKANASSGLNGDLHI</sequence>
<feature type="transmembrane region" description="Helical" evidence="5">
    <location>
        <begin position="348"/>
        <end position="374"/>
    </location>
</feature>
<feature type="transmembrane region" description="Helical" evidence="5">
    <location>
        <begin position="207"/>
        <end position="226"/>
    </location>
</feature>
<feature type="transmembrane region" description="Helical" evidence="5">
    <location>
        <begin position="35"/>
        <end position="55"/>
    </location>
</feature>
<evidence type="ECO:0000256" key="4">
    <source>
        <dbReference type="ARBA" id="ARBA00023136"/>
    </source>
</evidence>
<comment type="subcellular location">
    <subcellularLocation>
        <location evidence="1">Membrane</location>
        <topology evidence="1">Multi-pass membrane protein</topology>
    </subcellularLocation>
</comment>
<feature type="transmembrane region" description="Helical" evidence="5">
    <location>
        <begin position="258"/>
        <end position="275"/>
    </location>
</feature>
<feature type="domain" description="Major facilitator superfamily (MFS) profile" evidence="6">
    <location>
        <begin position="37"/>
        <end position="441"/>
    </location>
</feature>
<gene>
    <name evidence="7" type="ORF">CAOG_001874</name>
</gene>
<dbReference type="PhylomeDB" id="A0A0D2U626"/>
<feature type="transmembrane region" description="Helical" evidence="5">
    <location>
        <begin position="75"/>
        <end position="95"/>
    </location>
</feature>
<feature type="transmembrane region" description="Helical" evidence="5">
    <location>
        <begin position="386"/>
        <end position="406"/>
    </location>
</feature>
<dbReference type="InterPro" id="IPR020846">
    <property type="entry name" value="MFS_dom"/>
</dbReference>
<evidence type="ECO:0000313" key="7">
    <source>
        <dbReference type="EMBL" id="KJE90576.1"/>
    </source>
</evidence>
<dbReference type="GO" id="GO:0016020">
    <property type="term" value="C:membrane"/>
    <property type="evidence" value="ECO:0007669"/>
    <property type="project" value="UniProtKB-SubCell"/>
</dbReference>
<dbReference type="Proteomes" id="UP000008743">
    <property type="component" value="Unassembled WGS sequence"/>
</dbReference>
<organism evidence="7 8">
    <name type="scientific">Capsaspora owczarzaki (strain ATCC 30864)</name>
    <dbReference type="NCBI Taxonomy" id="595528"/>
    <lineage>
        <taxon>Eukaryota</taxon>
        <taxon>Filasterea</taxon>
        <taxon>Capsaspora</taxon>
    </lineage>
</organism>
<name>A0A0D2U626_CAPO3</name>
<dbReference type="OrthoDB" id="422206at2759"/>
<feature type="transmembrane region" description="Helical" evidence="5">
    <location>
        <begin position="418"/>
        <end position="436"/>
    </location>
</feature>